<feature type="region of interest" description="Disordered" evidence="1">
    <location>
        <begin position="9"/>
        <end position="50"/>
    </location>
</feature>
<evidence type="ECO:0000313" key="2">
    <source>
        <dbReference type="EMBL" id="GIX67471.1"/>
    </source>
</evidence>
<keyword evidence="3" id="KW-1185">Reference proteome</keyword>
<protein>
    <submittedName>
        <fullName evidence="2">Uncharacterized protein</fullName>
    </submittedName>
</protein>
<accession>A0AAV4M4U3</accession>
<proteinExistence type="predicted"/>
<dbReference type="Proteomes" id="UP001054837">
    <property type="component" value="Unassembled WGS sequence"/>
</dbReference>
<dbReference type="EMBL" id="BPLQ01000096">
    <property type="protein sequence ID" value="GIX67471.1"/>
    <property type="molecule type" value="Genomic_DNA"/>
</dbReference>
<organism evidence="2 3">
    <name type="scientific">Caerostris darwini</name>
    <dbReference type="NCBI Taxonomy" id="1538125"/>
    <lineage>
        <taxon>Eukaryota</taxon>
        <taxon>Metazoa</taxon>
        <taxon>Ecdysozoa</taxon>
        <taxon>Arthropoda</taxon>
        <taxon>Chelicerata</taxon>
        <taxon>Arachnida</taxon>
        <taxon>Araneae</taxon>
        <taxon>Araneomorphae</taxon>
        <taxon>Entelegynae</taxon>
        <taxon>Araneoidea</taxon>
        <taxon>Araneidae</taxon>
        <taxon>Caerostris</taxon>
    </lineage>
</organism>
<name>A0AAV4M4U3_9ARAC</name>
<dbReference type="AlphaFoldDB" id="A0AAV4M4U3"/>
<feature type="compositionally biased region" description="Basic and acidic residues" evidence="1">
    <location>
        <begin position="12"/>
        <end position="50"/>
    </location>
</feature>
<evidence type="ECO:0000313" key="3">
    <source>
        <dbReference type="Proteomes" id="UP001054837"/>
    </source>
</evidence>
<sequence>MEVAEIIFAPDEIIKSQPDSHSECNTEEESRSGIDDKSPPESVERSEKITSSFDREGVHLLTYWTHPKWPSIVGTPLEQKKWGGRARCVM</sequence>
<reference evidence="2 3" key="1">
    <citation type="submission" date="2021-06" db="EMBL/GenBank/DDBJ databases">
        <title>Caerostris darwini draft genome.</title>
        <authorList>
            <person name="Kono N."/>
            <person name="Arakawa K."/>
        </authorList>
    </citation>
    <scope>NUCLEOTIDE SEQUENCE [LARGE SCALE GENOMIC DNA]</scope>
</reference>
<evidence type="ECO:0000256" key="1">
    <source>
        <dbReference type="SAM" id="MobiDB-lite"/>
    </source>
</evidence>
<gene>
    <name evidence="2" type="ORF">CDAR_110491</name>
</gene>
<comment type="caution">
    <text evidence="2">The sequence shown here is derived from an EMBL/GenBank/DDBJ whole genome shotgun (WGS) entry which is preliminary data.</text>
</comment>